<dbReference type="RefSeq" id="WP_304280621.1">
    <property type="nucleotide sequence ID" value="NZ_QFQZ01000064.1"/>
</dbReference>
<dbReference type="Pfam" id="PF04233">
    <property type="entry name" value="Phage_Mu_F"/>
    <property type="match status" value="1"/>
</dbReference>
<dbReference type="Pfam" id="PF18810">
    <property type="entry name" value="PBECR2"/>
    <property type="match status" value="1"/>
</dbReference>
<accession>A0A2W5WW87</accession>
<feature type="domain" description="Phage head morphogenesis" evidence="1">
    <location>
        <begin position="58"/>
        <end position="187"/>
    </location>
</feature>
<dbReference type="InterPro" id="IPR041110">
    <property type="entry name" value="PBECR2"/>
</dbReference>
<evidence type="ECO:0000259" key="1">
    <source>
        <dbReference type="Pfam" id="PF04233"/>
    </source>
</evidence>
<name>A0A2W5WW87_9CAUL</name>
<dbReference type="EMBL" id="QFQZ01000064">
    <property type="protein sequence ID" value="PZR32284.1"/>
    <property type="molecule type" value="Genomic_DNA"/>
</dbReference>
<dbReference type="AlphaFoldDB" id="A0A2W5WW87"/>
<dbReference type="Proteomes" id="UP000249393">
    <property type="component" value="Unassembled WGS sequence"/>
</dbReference>
<gene>
    <name evidence="3" type="ORF">DI526_17060</name>
</gene>
<feature type="domain" description="Phage-Barnase-EndoU-ColicinE5/D-RelE like nuclease 2" evidence="2">
    <location>
        <begin position="296"/>
        <end position="420"/>
    </location>
</feature>
<proteinExistence type="predicted"/>
<sequence>MTGVLEFKARPPAQAVSYLEDKIAGGRFSFDWRDVDREEHLVSFVVAKAMTRDILVDIHSGLVEAIKAGTTPEQFVKDLTPLLQAKGWWGRQIQTDPVTGETRVVELGTPRRLRTIFNENMRMAHAAGRWERYVDNATTRPILTYHHTPKEHPRLEHIALDGISLPIGHPFWKKYFTPNGWGCGCYTTSERVGAAVTSEAELERIGVYDTRPWVNPRTGETREIPFGIDPGFDYNVGQARLANFVPPATPERQRPIVQGERMPRALPPVRQARSLPAGVSLRPDLVGGDPGDVFEAFSKALGKGEGEVFVDPVQVPLVVGRRMFERHNADGDSVAAKVHLAGRAAYAEILAASLKDPDEIWHSIQSRADGTSVLVRNYVSWIQAEDGREAFVASFHERDGVWWGTTAYPPGKRRSAVDQRTQTDVGFRVGALVYSRK</sequence>
<evidence type="ECO:0000259" key="2">
    <source>
        <dbReference type="Pfam" id="PF18810"/>
    </source>
</evidence>
<reference evidence="3 4" key="1">
    <citation type="submission" date="2017-08" db="EMBL/GenBank/DDBJ databases">
        <title>Infants hospitalized years apart are colonized by the same room-sourced microbial strains.</title>
        <authorList>
            <person name="Brooks B."/>
            <person name="Olm M.R."/>
            <person name="Firek B.A."/>
            <person name="Baker R."/>
            <person name="Thomas B.C."/>
            <person name="Morowitz M.J."/>
            <person name="Banfield J.F."/>
        </authorList>
    </citation>
    <scope>NUCLEOTIDE SEQUENCE [LARGE SCALE GENOMIC DNA]</scope>
    <source>
        <strain evidence="3">S2_003_000_R2_4</strain>
    </source>
</reference>
<organism evidence="3 4">
    <name type="scientific">Caulobacter segnis</name>
    <dbReference type="NCBI Taxonomy" id="88688"/>
    <lineage>
        <taxon>Bacteria</taxon>
        <taxon>Pseudomonadati</taxon>
        <taxon>Pseudomonadota</taxon>
        <taxon>Alphaproteobacteria</taxon>
        <taxon>Caulobacterales</taxon>
        <taxon>Caulobacteraceae</taxon>
        <taxon>Caulobacter</taxon>
    </lineage>
</organism>
<evidence type="ECO:0000313" key="4">
    <source>
        <dbReference type="Proteomes" id="UP000249393"/>
    </source>
</evidence>
<evidence type="ECO:0008006" key="5">
    <source>
        <dbReference type="Google" id="ProtNLM"/>
    </source>
</evidence>
<comment type="caution">
    <text evidence="3">The sequence shown here is derived from an EMBL/GenBank/DDBJ whole genome shotgun (WGS) entry which is preliminary data.</text>
</comment>
<protein>
    <recommendedName>
        <fullName evidence="5">Phage head morphogenesis domain-containing protein</fullName>
    </recommendedName>
</protein>
<evidence type="ECO:0000313" key="3">
    <source>
        <dbReference type="EMBL" id="PZR32284.1"/>
    </source>
</evidence>
<dbReference type="InterPro" id="IPR006528">
    <property type="entry name" value="Phage_head_morphogenesis_dom"/>
</dbReference>